<comment type="caution">
    <text evidence="1">The sequence shown here is derived from an EMBL/GenBank/DDBJ whole genome shotgun (WGS) entry which is preliminary data.</text>
</comment>
<sequence>MGPDTLDAEYVALTPLHADAWVTLDLELAQAAKTLVAVAPIETLF</sequence>
<gene>
    <name evidence="1" type="ORF">C7B45_06535</name>
</gene>
<keyword evidence="1" id="KW-0670">Pyruvate</keyword>
<protein>
    <submittedName>
        <fullName evidence="1">Pyruvate ferredoxin oxidoreductase</fullName>
    </submittedName>
</protein>
<dbReference type="EMBL" id="PXYV01000016">
    <property type="protein sequence ID" value="PSR22474.1"/>
    <property type="molecule type" value="Genomic_DNA"/>
</dbReference>
<reference evidence="1 2" key="1">
    <citation type="journal article" date="2014" name="BMC Genomics">
        <title>Comparison of environmental and isolate Sulfobacillus genomes reveals diverse carbon, sulfur, nitrogen, and hydrogen metabolisms.</title>
        <authorList>
            <person name="Justice N.B."/>
            <person name="Norman A."/>
            <person name="Brown C.T."/>
            <person name="Singh A."/>
            <person name="Thomas B.C."/>
            <person name="Banfield J.F."/>
        </authorList>
    </citation>
    <scope>NUCLEOTIDE SEQUENCE [LARGE SCALE GENOMIC DNA]</scope>
    <source>
        <strain evidence="1">AMDSBA3</strain>
    </source>
</reference>
<dbReference type="AlphaFoldDB" id="A0A2T2WJQ1"/>
<organism evidence="1 2">
    <name type="scientific">Sulfobacillus acidophilus</name>
    <dbReference type="NCBI Taxonomy" id="53633"/>
    <lineage>
        <taxon>Bacteria</taxon>
        <taxon>Bacillati</taxon>
        <taxon>Bacillota</taxon>
        <taxon>Clostridia</taxon>
        <taxon>Eubacteriales</taxon>
        <taxon>Clostridiales Family XVII. Incertae Sedis</taxon>
        <taxon>Sulfobacillus</taxon>
    </lineage>
</organism>
<proteinExistence type="predicted"/>
<dbReference type="Proteomes" id="UP000241848">
    <property type="component" value="Unassembled WGS sequence"/>
</dbReference>
<evidence type="ECO:0000313" key="2">
    <source>
        <dbReference type="Proteomes" id="UP000241848"/>
    </source>
</evidence>
<accession>A0A2T2WJQ1</accession>
<evidence type="ECO:0000313" key="1">
    <source>
        <dbReference type="EMBL" id="PSR22474.1"/>
    </source>
</evidence>
<name>A0A2T2WJQ1_9FIRM</name>